<feature type="region of interest" description="Disordered" evidence="4">
    <location>
        <begin position="1"/>
        <end position="33"/>
    </location>
</feature>
<evidence type="ECO:0000259" key="5">
    <source>
        <dbReference type="PROSITE" id="PS50600"/>
    </source>
</evidence>
<dbReference type="Proteomes" id="UP001203338">
    <property type="component" value="Unassembled WGS sequence"/>
</dbReference>
<dbReference type="PROSITE" id="PS50600">
    <property type="entry name" value="ULP_PROTEASE"/>
    <property type="match status" value="1"/>
</dbReference>
<dbReference type="Pfam" id="PF02902">
    <property type="entry name" value="Peptidase_C48"/>
    <property type="match status" value="1"/>
</dbReference>
<sequence length="401" mass="44911">MERTSDSVSQTDQQKSYQSQPELTVPHSPPHVFGSTVSINQGASLLTTDSTTGTTGDTSLSRKRPLRTSVKTSEHKRPKECIQIDPSDASCSISNIVLPAPGINFDFLFNDQLELNQQRLDFITSALDRKEECKLVCNGSTLYSECPIEDILNLKKGVELTDSLLLLSMSLCEKRQEYYSLQPKNIYLSPFLYTGHIEIEPQRSKKKPIQLEGVGKIFLPVNVDNCHWILLVADITKEKIYYLDSLLSKPAPSQGPLTSDLEKILLRDLDHALGNEQQDTPTGILQARLFHKWLETKNNTTGCSKDFSRFTIENLETPPQNAGTNDCGVAVIWAIDRLSLHGGTNLKITSDYPYHRTRTNIFNSLIYFCDLEITLKALEPPPAEVIDLTETTPEKPIVISD</sequence>
<feature type="region of interest" description="Disordered" evidence="4">
    <location>
        <begin position="45"/>
        <end position="79"/>
    </location>
</feature>
<comment type="caution">
    <text evidence="6">The sequence shown here is derived from an EMBL/GenBank/DDBJ whole genome shotgun (WGS) entry which is preliminary data.</text>
</comment>
<reference evidence="6 7" key="1">
    <citation type="submission" date="2022-05" db="EMBL/GenBank/DDBJ databases">
        <authorList>
            <person name="Park J.-S."/>
        </authorList>
    </citation>
    <scope>NUCLEOTIDE SEQUENCE [LARGE SCALE GENOMIC DNA]</scope>
    <source>
        <strain evidence="6 7">2012CJ34-2</strain>
    </source>
</reference>
<evidence type="ECO:0000256" key="2">
    <source>
        <dbReference type="ARBA" id="ARBA00022801"/>
    </source>
</evidence>
<evidence type="ECO:0000256" key="4">
    <source>
        <dbReference type="SAM" id="MobiDB-lite"/>
    </source>
</evidence>
<dbReference type="EMBL" id="JAMFLX010000001">
    <property type="protein sequence ID" value="MCL6268569.1"/>
    <property type="molecule type" value="Genomic_DNA"/>
</dbReference>
<proteinExistence type="predicted"/>
<dbReference type="PANTHER" id="PTHR12606:SF141">
    <property type="entry name" value="GH15225P-RELATED"/>
    <property type="match status" value="1"/>
</dbReference>
<keyword evidence="3" id="KW-0788">Thiol protease</keyword>
<dbReference type="RefSeq" id="WP_249697401.1">
    <property type="nucleotide sequence ID" value="NZ_JAMFLX010000001.1"/>
</dbReference>
<accession>A0ABT0PB09</accession>
<feature type="compositionally biased region" description="Low complexity" evidence="4">
    <location>
        <begin position="45"/>
        <end position="59"/>
    </location>
</feature>
<evidence type="ECO:0000256" key="1">
    <source>
        <dbReference type="ARBA" id="ARBA00022670"/>
    </source>
</evidence>
<dbReference type="SUPFAM" id="SSF54001">
    <property type="entry name" value="Cysteine proteinases"/>
    <property type="match status" value="1"/>
</dbReference>
<organism evidence="6 7">
    <name type="scientific">Parendozoicomonas callyspongiae</name>
    <dbReference type="NCBI Taxonomy" id="2942213"/>
    <lineage>
        <taxon>Bacteria</taxon>
        <taxon>Pseudomonadati</taxon>
        <taxon>Pseudomonadota</taxon>
        <taxon>Gammaproteobacteria</taxon>
        <taxon>Oceanospirillales</taxon>
        <taxon>Endozoicomonadaceae</taxon>
        <taxon>Parendozoicomonas</taxon>
    </lineage>
</organism>
<dbReference type="InterPro" id="IPR038765">
    <property type="entry name" value="Papain-like_cys_pep_sf"/>
</dbReference>
<dbReference type="InterPro" id="IPR003653">
    <property type="entry name" value="Peptidase_C48_C"/>
</dbReference>
<keyword evidence="1" id="KW-0645">Protease</keyword>
<evidence type="ECO:0000256" key="3">
    <source>
        <dbReference type="ARBA" id="ARBA00022807"/>
    </source>
</evidence>
<gene>
    <name evidence="6" type="ORF">M3P05_01200</name>
</gene>
<keyword evidence="7" id="KW-1185">Reference proteome</keyword>
<evidence type="ECO:0000313" key="7">
    <source>
        <dbReference type="Proteomes" id="UP001203338"/>
    </source>
</evidence>
<keyword evidence="2" id="KW-0378">Hydrolase</keyword>
<feature type="compositionally biased region" description="Polar residues" evidence="4">
    <location>
        <begin position="1"/>
        <end position="22"/>
    </location>
</feature>
<protein>
    <submittedName>
        <fullName evidence="6">C48 family peptidase</fullName>
    </submittedName>
</protein>
<dbReference type="Gene3D" id="3.40.395.10">
    <property type="entry name" value="Adenoviral Proteinase, Chain A"/>
    <property type="match status" value="1"/>
</dbReference>
<evidence type="ECO:0000313" key="6">
    <source>
        <dbReference type="EMBL" id="MCL6268569.1"/>
    </source>
</evidence>
<feature type="domain" description="Ubiquitin-like protease family profile" evidence="5">
    <location>
        <begin position="144"/>
        <end position="338"/>
    </location>
</feature>
<name>A0ABT0PB09_9GAMM</name>
<dbReference type="PANTHER" id="PTHR12606">
    <property type="entry name" value="SENTRIN/SUMO-SPECIFIC PROTEASE"/>
    <property type="match status" value="1"/>
</dbReference>